<dbReference type="Proteomes" id="UP001183794">
    <property type="component" value="Unassembled WGS sequence"/>
</dbReference>
<evidence type="ECO:0000313" key="1">
    <source>
        <dbReference type="EMBL" id="MDR7346657.1"/>
    </source>
</evidence>
<evidence type="ECO:0000313" key="2">
    <source>
        <dbReference type="Proteomes" id="UP001183794"/>
    </source>
</evidence>
<dbReference type="Gene3D" id="3.40.190.10">
    <property type="entry name" value="Periplasmic binding protein-like II"/>
    <property type="match status" value="2"/>
</dbReference>
<name>A0ABU2AZ89_9MICC</name>
<sequence length="317" mass="32879">MAIPHPYHLQTRGRATIALSAVLALTGCSGDDETILDETPAEPQEVFNIGVAMSSPGLVSGVNPTEVSGAEVDLAAAVTERMQTLPPGADRTWVPTGVDTVAEELAAGELDLAIGQFSEALVSDDVARVGPYLTVEAGVLIHQEAQEPDAAPLEVLQPTIVDSFDELADASVCVVAGSLAATVEAEKAVTEPSVTECEVGMRSGRYDAILADDVQLAGLLTDPVYAARYELLSLAELGSEAAGEEAAEGFGAALFESRQYWIGASADYCADAGQALEAVAADGVLEGLFGAWDQVEGFQVEPVDPAELTIENCVAED</sequence>
<dbReference type="SUPFAM" id="SSF53850">
    <property type="entry name" value="Periplasmic binding protein-like II"/>
    <property type="match status" value="1"/>
</dbReference>
<dbReference type="EMBL" id="JAVDYJ010000001">
    <property type="protein sequence ID" value="MDR7346657.1"/>
    <property type="molecule type" value="Genomic_DNA"/>
</dbReference>
<proteinExistence type="predicted"/>
<comment type="caution">
    <text evidence="1">The sequence shown here is derived from an EMBL/GenBank/DDBJ whole genome shotgun (WGS) entry which is preliminary data.</text>
</comment>
<dbReference type="RefSeq" id="WP_310171886.1">
    <property type="nucleotide sequence ID" value="NZ_BAABHE010000002.1"/>
</dbReference>
<accession>A0ABU2AZ89</accession>
<organism evidence="1 2">
    <name type="scientific">Enteractinococcus fodinae</name>
    <dbReference type="NCBI Taxonomy" id="684663"/>
    <lineage>
        <taxon>Bacteria</taxon>
        <taxon>Bacillati</taxon>
        <taxon>Actinomycetota</taxon>
        <taxon>Actinomycetes</taxon>
        <taxon>Micrococcales</taxon>
        <taxon>Micrococcaceae</taxon>
    </lineage>
</organism>
<keyword evidence="2" id="KW-1185">Reference proteome</keyword>
<protein>
    <submittedName>
        <fullName evidence="1">ABC-type amino acid transport substrate-binding protein</fullName>
    </submittedName>
</protein>
<reference evidence="1 2" key="1">
    <citation type="submission" date="2023-07" db="EMBL/GenBank/DDBJ databases">
        <title>Sequencing the genomes of 1000 actinobacteria strains.</title>
        <authorList>
            <person name="Klenk H.-P."/>
        </authorList>
    </citation>
    <scope>NUCLEOTIDE SEQUENCE [LARGE SCALE GENOMIC DNA]</scope>
    <source>
        <strain evidence="1 2">DSM 22966</strain>
    </source>
</reference>
<gene>
    <name evidence="1" type="ORF">J2S62_000914</name>
</gene>